<feature type="compositionally biased region" description="Low complexity" evidence="1">
    <location>
        <begin position="86"/>
        <end position="97"/>
    </location>
</feature>
<feature type="compositionally biased region" description="Polar residues" evidence="1">
    <location>
        <begin position="74"/>
        <end position="85"/>
    </location>
</feature>
<evidence type="ECO:0000313" key="3">
    <source>
        <dbReference type="Proteomes" id="UP001287286"/>
    </source>
</evidence>
<sequence>MIPPSHTPSAGPGLAWYYVPRCRLAVRRRPSKAHVGRQSVSHTYTRANSCVPDVVYQPLLPISRSNRRRHRIDSSSTQARRTQGRASSSTMESSTATATDVKHFVGTLKQLSDQAVQWEGTPEVQNGARLESTINDIFKQVDLLHGQMSEVTSSVKAIERQLAERKEHVCEAESVDALVAVAGDDSRPEPFVDILKRRLVNGSGRLTWDRVSNMSATMAEASVDMVLGILGLKTVGTVLKKRQRLRKALNLSRLDAWVDPTCAEEAGRDEPVEA</sequence>
<evidence type="ECO:0000256" key="1">
    <source>
        <dbReference type="SAM" id="MobiDB-lite"/>
    </source>
</evidence>
<proteinExistence type="predicted"/>
<gene>
    <name evidence="2" type="ORF">Purlil1_10231</name>
</gene>
<keyword evidence="3" id="KW-1185">Reference proteome</keyword>
<dbReference type="EMBL" id="JAWRVI010000050">
    <property type="protein sequence ID" value="KAK4084825.1"/>
    <property type="molecule type" value="Genomic_DNA"/>
</dbReference>
<organism evidence="2 3">
    <name type="scientific">Purpureocillium lilacinum</name>
    <name type="common">Paecilomyces lilacinus</name>
    <dbReference type="NCBI Taxonomy" id="33203"/>
    <lineage>
        <taxon>Eukaryota</taxon>
        <taxon>Fungi</taxon>
        <taxon>Dikarya</taxon>
        <taxon>Ascomycota</taxon>
        <taxon>Pezizomycotina</taxon>
        <taxon>Sordariomycetes</taxon>
        <taxon>Hypocreomycetidae</taxon>
        <taxon>Hypocreales</taxon>
        <taxon>Ophiocordycipitaceae</taxon>
        <taxon>Purpureocillium</taxon>
    </lineage>
</organism>
<comment type="caution">
    <text evidence="2">The sequence shown here is derived from an EMBL/GenBank/DDBJ whole genome shotgun (WGS) entry which is preliminary data.</text>
</comment>
<feature type="region of interest" description="Disordered" evidence="1">
    <location>
        <begin position="65"/>
        <end position="97"/>
    </location>
</feature>
<protein>
    <submittedName>
        <fullName evidence="2">Uncharacterized protein</fullName>
    </submittedName>
</protein>
<accession>A0ABR0BPP8</accession>
<dbReference type="Proteomes" id="UP001287286">
    <property type="component" value="Unassembled WGS sequence"/>
</dbReference>
<evidence type="ECO:0000313" key="2">
    <source>
        <dbReference type="EMBL" id="KAK4084825.1"/>
    </source>
</evidence>
<name>A0ABR0BPP8_PURLI</name>
<reference evidence="2 3" key="1">
    <citation type="journal article" date="2024" name="Microbiol. Resour. Announc.">
        <title>Genome annotations for the ascomycete fungi Trichoderma harzianum, Trichoderma aggressivum, and Purpureocillium lilacinum.</title>
        <authorList>
            <person name="Beijen E.P.W."/>
            <person name="Ohm R.A."/>
        </authorList>
    </citation>
    <scope>NUCLEOTIDE SEQUENCE [LARGE SCALE GENOMIC DNA]</scope>
    <source>
        <strain evidence="2 3">CBS 150709</strain>
    </source>
</reference>